<feature type="region of interest" description="Disordered" evidence="1">
    <location>
        <begin position="536"/>
        <end position="574"/>
    </location>
</feature>
<evidence type="ECO:0000259" key="2">
    <source>
        <dbReference type="Pfam" id="PF16130"/>
    </source>
</evidence>
<dbReference type="Proteomes" id="UP000293347">
    <property type="component" value="Unassembled WGS sequence"/>
</dbReference>
<comment type="caution">
    <text evidence="3">The sequence shown here is derived from an EMBL/GenBank/DDBJ whole genome shotgun (WGS) entry which is preliminary data.</text>
</comment>
<reference evidence="3 4" key="1">
    <citation type="submission" date="2019-02" db="EMBL/GenBank/DDBJ databases">
        <title>Pedobacter sp. RP-1-14 sp. nov., isolated from Arctic soil.</title>
        <authorList>
            <person name="Dahal R.H."/>
        </authorList>
    </citation>
    <scope>NUCLEOTIDE SEQUENCE [LARGE SCALE GENOMIC DNA]</scope>
    <source>
        <strain evidence="3 4">RP-1-14</strain>
    </source>
</reference>
<dbReference type="AlphaFoldDB" id="A0A4R0NPP0"/>
<dbReference type="PROSITE" id="PS51257">
    <property type="entry name" value="PROKAR_LIPOPROTEIN"/>
    <property type="match status" value="1"/>
</dbReference>
<sequence length="838" mass="88868">MKLKLLGLLLATGVAISSCKKNDAIDTIINDPISEIKAPDGFNWSGSRDVSMSIGVTDNRFQNAIHVIKVYSGDPANGGQLISKGSASLVVPFNSKITLSSMIKETYVEKIAPDGTTMIEKVVLNSDNVSVAMSATGITQTFAAAKVGKRGGLSAVNEPNPTVPTTGVTTVPAGANSYVMSNNGVFKITSIGSYHFNDPGSNTTLYITAGTANSPVTISNIKLQNGLKVIVANGANVVFTTMGWESNGTFKNFGTAKTTQSEFKVNNGGIFLNQGSFTATGKFVAMNSTLTNTSTGNMLIGGQFETEGDFENDGTINVNGASSALKNNQTFANAGTLNFNGSGLTISGVLQNSGNFYVASGEISFNGNNPVVTNSNSFLAEASKVNTIGTFTNSGTVIIRELQHNSSNALIVNSCKFIVKENAVIDKPITNSSYFQVVGNAQMNANATINLSSGAMFHVGTANVIDNQVKGPTSGGRAFFKSNGAVDVNIFLNNGNGETHFYDRLDVCLGSSQTLVPNNLSGSAAQSCSLVIPTNSCNPTGNNYTPPTTVPDSDSDGVPNSGDDYPNDGERAHNVPSDNYANGGYTIAFEDNWPLQGDYDLNDVVITYRYMVVTNKDNKVVDVKADYTLVATGGSFQNGAGIEFPIARTSITGQNYKRTINGTTTTQTLEAGQAKAVVILFTNGREQQVTWNTETGQAVSPVKTFGIEFTINSAQRPAYENFGISSYNPFIWNNSTGFGRGYETHLFGKTPTSLANTALFSTGHDATAGTRYYATSGNLPWAIQLPVANFKYPLERTPIHAGYKMFSTWASNGGTVNADWYITTTAAYRDNTKLYNAN</sequence>
<proteinExistence type="predicted"/>
<evidence type="ECO:0000313" key="3">
    <source>
        <dbReference type="EMBL" id="TCD01703.1"/>
    </source>
</evidence>
<gene>
    <name evidence="3" type="ORF">EZ437_13380</name>
</gene>
<evidence type="ECO:0000256" key="1">
    <source>
        <dbReference type="SAM" id="MobiDB-lite"/>
    </source>
</evidence>
<dbReference type="EMBL" id="SJSL01000002">
    <property type="protein sequence ID" value="TCD01703.1"/>
    <property type="molecule type" value="Genomic_DNA"/>
</dbReference>
<name>A0A4R0NPP0_9SPHI</name>
<protein>
    <submittedName>
        <fullName evidence="3">LruC domain-containing protein</fullName>
    </submittedName>
</protein>
<keyword evidence="4" id="KW-1185">Reference proteome</keyword>
<evidence type="ECO:0000313" key="4">
    <source>
        <dbReference type="Proteomes" id="UP000293347"/>
    </source>
</evidence>
<feature type="domain" description="DUF4842" evidence="2">
    <location>
        <begin position="618"/>
        <end position="821"/>
    </location>
</feature>
<feature type="compositionally biased region" description="Low complexity" evidence="1">
    <location>
        <begin position="538"/>
        <end position="551"/>
    </location>
</feature>
<dbReference type="InterPro" id="IPR032295">
    <property type="entry name" value="DUF4842"/>
</dbReference>
<dbReference type="InterPro" id="IPR031025">
    <property type="entry name" value="LruC_dom"/>
</dbReference>
<dbReference type="Pfam" id="PF16130">
    <property type="entry name" value="DUF4842"/>
    <property type="match status" value="1"/>
</dbReference>
<dbReference type="NCBIfam" id="TIGR04456">
    <property type="entry name" value="LruC_dom"/>
    <property type="match status" value="1"/>
</dbReference>
<accession>A0A4R0NPP0</accession>
<organism evidence="3 4">
    <name type="scientific">Pedobacter psychroterrae</name>
    <dbReference type="NCBI Taxonomy" id="2530453"/>
    <lineage>
        <taxon>Bacteria</taxon>
        <taxon>Pseudomonadati</taxon>
        <taxon>Bacteroidota</taxon>
        <taxon>Sphingobacteriia</taxon>
        <taxon>Sphingobacteriales</taxon>
        <taxon>Sphingobacteriaceae</taxon>
        <taxon>Pedobacter</taxon>
    </lineage>
</organism>
<dbReference type="RefSeq" id="WP_131596503.1">
    <property type="nucleotide sequence ID" value="NZ_SJSL01000002.1"/>
</dbReference>
<dbReference type="OrthoDB" id="1204817at2"/>